<sequence>MAARIITPLAIICAAAAIIFVIFQMRKPPEKQEVERPVLMVSTAPIVRNEEGLIFHVDGVVVPYREINLSSEVAGRITYRDDSLRSGAYVTKGQPLLEIDPRKYALEVERLSKEVEQAEVAIRETDVDVENTQELILLSKQNLELQKKQLARMESLLARNATTPSAVDSEQQTMITAQNQLLQLENQVRSFATRKQGLQRAKELAEARLEQAKLDFENTKVVSPVNGVIITDDVEQDSYVQVGTALYTIEDTSAAEVRCSLRMDELAWLWRKQLGKTIDPLAARGSKDYLLPQVPVAVSYELAGRTYQWDGVLSRFDGLGLDERTRTAPVLIRVPNPDQAKLNGEMVKSRGPSALLRGMFVDVKVQVQPEMPIWRVPESALSLYSAQAIQETMTAGQAAKTRTHSDESRPRFVLWLVRDGKLEIEHVEVLVIQDDYALINGENVDLRADDQIVISPMGYPRVGLPVKVEG</sequence>
<keyword evidence="1" id="KW-0175">Coiled coil</keyword>
<dbReference type="PANTHER" id="PTHR30469">
    <property type="entry name" value="MULTIDRUG RESISTANCE PROTEIN MDTA"/>
    <property type="match status" value="1"/>
</dbReference>
<protein>
    <recommendedName>
        <fullName evidence="3">Multidrug resistance protein MdtA-like barrel-sandwich hybrid domain-containing protein</fullName>
    </recommendedName>
</protein>
<dbReference type="Pfam" id="PF25917">
    <property type="entry name" value="BSH_RND"/>
    <property type="match status" value="1"/>
</dbReference>
<feature type="transmembrane region" description="Helical" evidence="2">
    <location>
        <begin position="6"/>
        <end position="23"/>
    </location>
</feature>
<dbReference type="InterPro" id="IPR058625">
    <property type="entry name" value="MdtA-like_BSH"/>
</dbReference>
<keyword evidence="2" id="KW-0472">Membrane</keyword>
<dbReference type="Gene3D" id="2.40.30.170">
    <property type="match status" value="1"/>
</dbReference>
<reference evidence="4 5" key="1">
    <citation type="submission" date="2006-02" db="EMBL/GenBank/DDBJ databases">
        <authorList>
            <person name="Amann R."/>
            <person name="Ferriera S."/>
            <person name="Johnson J."/>
            <person name="Kravitz S."/>
            <person name="Halpern A."/>
            <person name="Remington K."/>
            <person name="Beeson K."/>
            <person name="Tran B."/>
            <person name="Rogers Y.-H."/>
            <person name="Friedman R."/>
            <person name="Venter J.C."/>
        </authorList>
    </citation>
    <scope>NUCLEOTIDE SEQUENCE [LARGE SCALE GENOMIC DNA]</scope>
    <source>
        <strain evidence="4 5">DSM 3645</strain>
    </source>
</reference>
<dbReference type="Gene3D" id="2.40.50.100">
    <property type="match status" value="1"/>
</dbReference>
<evidence type="ECO:0000256" key="2">
    <source>
        <dbReference type="SAM" id="Phobius"/>
    </source>
</evidence>
<keyword evidence="2" id="KW-1133">Transmembrane helix</keyword>
<evidence type="ECO:0000313" key="4">
    <source>
        <dbReference type="EMBL" id="EAQ77557.1"/>
    </source>
</evidence>
<dbReference type="eggNOG" id="COG1566">
    <property type="taxonomic scope" value="Bacteria"/>
</dbReference>
<feature type="coiled-coil region" evidence="1">
    <location>
        <begin position="108"/>
        <end position="135"/>
    </location>
</feature>
<dbReference type="STRING" id="314230.DSM3645_08156"/>
<feature type="domain" description="Multidrug resistance protein MdtA-like barrel-sandwich hybrid" evidence="3">
    <location>
        <begin position="66"/>
        <end position="247"/>
    </location>
</feature>
<dbReference type="Gene3D" id="1.10.287.470">
    <property type="entry name" value="Helix hairpin bin"/>
    <property type="match status" value="1"/>
</dbReference>
<dbReference type="SUPFAM" id="SSF111369">
    <property type="entry name" value="HlyD-like secretion proteins"/>
    <property type="match status" value="1"/>
</dbReference>
<keyword evidence="2" id="KW-0812">Transmembrane</keyword>
<feature type="coiled-coil region" evidence="1">
    <location>
        <begin position="167"/>
        <end position="215"/>
    </location>
</feature>
<proteinExistence type="predicted"/>
<evidence type="ECO:0000256" key="1">
    <source>
        <dbReference type="SAM" id="Coils"/>
    </source>
</evidence>
<gene>
    <name evidence="4" type="ORF">DSM3645_08156</name>
</gene>
<comment type="caution">
    <text evidence="4">The sequence shown here is derived from an EMBL/GenBank/DDBJ whole genome shotgun (WGS) entry which is preliminary data.</text>
</comment>
<dbReference type="Proteomes" id="UP000004358">
    <property type="component" value="Unassembled WGS sequence"/>
</dbReference>
<dbReference type="EMBL" id="AANZ01000031">
    <property type="protein sequence ID" value="EAQ77557.1"/>
    <property type="molecule type" value="Genomic_DNA"/>
</dbReference>
<evidence type="ECO:0000259" key="3">
    <source>
        <dbReference type="Pfam" id="PF25917"/>
    </source>
</evidence>
<dbReference type="HOGENOM" id="CLU_018816_18_1_0"/>
<dbReference type="GO" id="GO:1990281">
    <property type="term" value="C:efflux pump complex"/>
    <property type="evidence" value="ECO:0007669"/>
    <property type="project" value="TreeGrafter"/>
</dbReference>
<dbReference type="GO" id="GO:0015562">
    <property type="term" value="F:efflux transmembrane transporter activity"/>
    <property type="evidence" value="ECO:0007669"/>
    <property type="project" value="TreeGrafter"/>
</dbReference>
<accession>A4A0Z0</accession>
<dbReference type="AlphaFoldDB" id="A4A0Z0"/>
<evidence type="ECO:0000313" key="5">
    <source>
        <dbReference type="Proteomes" id="UP000004358"/>
    </source>
</evidence>
<organism evidence="4 5">
    <name type="scientific">Blastopirellula marina DSM 3645</name>
    <dbReference type="NCBI Taxonomy" id="314230"/>
    <lineage>
        <taxon>Bacteria</taxon>
        <taxon>Pseudomonadati</taxon>
        <taxon>Planctomycetota</taxon>
        <taxon>Planctomycetia</taxon>
        <taxon>Pirellulales</taxon>
        <taxon>Pirellulaceae</taxon>
        <taxon>Blastopirellula</taxon>
    </lineage>
</organism>
<dbReference type="Gene3D" id="2.40.420.20">
    <property type="match status" value="1"/>
</dbReference>
<name>A4A0Z0_9BACT</name>